<proteinExistence type="predicted"/>
<dbReference type="EMBL" id="UINC01003289">
    <property type="protein sequence ID" value="SVA05018.1"/>
    <property type="molecule type" value="Genomic_DNA"/>
</dbReference>
<gene>
    <name evidence="1" type="ORF">METZ01_LOCUS57872</name>
</gene>
<protein>
    <submittedName>
        <fullName evidence="1">Uncharacterized protein</fullName>
    </submittedName>
</protein>
<organism evidence="1">
    <name type="scientific">marine metagenome</name>
    <dbReference type="NCBI Taxonomy" id="408172"/>
    <lineage>
        <taxon>unclassified sequences</taxon>
        <taxon>metagenomes</taxon>
        <taxon>ecological metagenomes</taxon>
    </lineage>
</organism>
<name>A0A381SNY2_9ZZZZ</name>
<sequence>MLRENGYEGSEDEIIVDKWFSDLCKTIVREEIEDEYDLLGEAPNIVQLKDGRKIIE</sequence>
<accession>A0A381SNY2</accession>
<dbReference type="AlphaFoldDB" id="A0A381SNY2"/>
<evidence type="ECO:0000313" key="1">
    <source>
        <dbReference type="EMBL" id="SVA05018.1"/>
    </source>
</evidence>
<reference evidence="1" key="1">
    <citation type="submission" date="2018-05" db="EMBL/GenBank/DDBJ databases">
        <authorList>
            <person name="Lanie J.A."/>
            <person name="Ng W.-L."/>
            <person name="Kazmierczak K.M."/>
            <person name="Andrzejewski T.M."/>
            <person name="Davidsen T.M."/>
            <person name="Wayne K.J."/>
            <person name="Tettelin H."/>
            <person name="Glass J.I."/>
            <person name="Rusch D."/>
            <person name="Podicherti R."/>
            <person name="Tsui H.-C.T."/>
            <person name="Winkler M.E."/>
        </authorList>
    </citation>
    <scope>NUCLEOTIDE SEQUENCE</scope>
</reference>